<dbReference type="InterPro" id="IPR036138">
    <property type="entry name" value="PBP_dimer_sf"/>
</dbReference>
<keyword evidence="17" id="KW-1185">Reference proteome</keyword>
<dbReference type="Pfam" id="PF00905">
    <property type="entry name" value="Transpeptidase"/>
    <property type="match status" value="1"/>
</dbReference>
<evidence type="ECO:0000313" key="17">
    <source>
        <dbReference type="Proteomes" id="UP001597502"/>
    </source>
</evidence>
<comment type="similarity">
    <text evidence="4">Belongs to the transpeptidase family.</text>
</comment>
<keyword evidence="11" id="KW-0472">Membrane</keyword>
<keyword evidence="12" id="KW-0961">Cell wall biogenesis/degradation</keyword>
<evidence type="ECO:0000256" key="10">
    <source>
        <dbReference type="ARBA" id="ARBA00022989"/>
    </source>
</evidence>
<dbReference type="PANTHER" id="PTHR30627">
    <property type="entry name" value="PEPTIDOGLYCAN D,D-TRANSPEPTIDASE"/>
    <property type="match status" value="1"/>
</dbReference>
<dbReference type="InterPro" id="IPR050515">
    <property type="entry name" value="Beta-lactam/transpept"/>
</dbReference>
<dbReference type="SUPFAM" id="SSF56519">
    <property type="entry name" value="Penicillin binding protein dimerisation domain"/>
    <property type="match status" value="1"/>
</dbReference>
<evidence type="ECO:0000256" key="9">
    <source>
        <dbReference type="ARBA" id="ARBA00022984"/>
    </source>
</evidence>
<evidence type="ECO:0000256" key="5">
    <source>
        <dbReference type="ARBA" id="ARBA00012448"/>
    </source>
</evidence>
<evidence type="ECO:0000256" key="12">
    <source>
        <dbReference type="ARBA" id="ARBA00023316"/>
    </source>
</evidence>
<comment type="caution">
    <text evidence="16">The sequence shown here is derived from an EMBL/GenBank/DDBJ whole genome shotgun (WGS) entry which is preliminary data.</text>
</comment>
<evidence type="ECO:0000256" key="7">
    <source>
        <dbReference type="ARBA" id="ARBA00022692"/>
    </source>
</evidence>
<gene>
    <name evidence="16" type="ORF">ACFSUO_00295</name>
</gene>
<feature type="domain" description="Penicillin-binding protein dimerisation" evidence="15">
    <location>
        <begin position="59"/>
        <end position="301"/>
    </location>
</feature>
<dbReference type="RefSeq" id="WP_382389931.1">
    <property type="nucleotide sequence ID" value="NZ_JBHUNA010000001.1"/>
</dbReference>
<accession>A0ABW5V0C1</accession>
<keyword evidence="6" id="KW-1003">Cell membrane</keyword>
<dbReference type="EMBL" id="JBHUNA010000001">
    <property type="protein sequence ID" value="MFD2759432.1"/>
    <property type="molecule type" value="Genomic_DNA"/>
</dbReference>
<feature type="domain" description="Penicillin-binding protein transpeptidase" evidence="14">
    <location>
        <begin position="352"/>
        <end position="680"/>
    </location>
</feature>
<keyword evidence="9" id="KW-0573">Peptidoglycan synthesis</keyword>
<name>A0ABW5V0C1_9BACI</name>
<sequence>MANIKKRKKAQLPFRLNILFFAVFLLFSLLVLQLGVVQILNGEAFQAEIDRTSNDFTEIPVPRGKMYDRNGNLIVGNDAEYAITYTPEKGTQAEDRLDVAEKLAKYISMDPGKDKQYGLTLRNRKEYWYIQNTKEAKSRLTDKEIEEMDNSEQYSTMLERIKEEEVAFDNFSQQQREVMAIKKEMDKAMALTPQIIIKGKEVTPEEFARVAEHLDELPGINASTDWNRKYPYGSTFQSFAGNITSEKQGILAAKEDYYMTRGYSRNDRVGRSGLEEQYESVLRSRKEKIQYTTDKNGTIVDSDVAVEGQRGKDLVLTIDMELQKEVNKVLRQELKTAIQNQPYENHYMDTALAVMMDPQTGEILAAGGQYYNREEKEFQNAGQRTIHSAYSPGSAVKGATMLAGYESGVIKPGQRFYDTPIKIKGTPEKSSWKNLQWVNDYEALKRSSNVYMFYIAMRMGGDFNYQRNEPLNFDPKAFTEMRRYYSQFGLGVSTGIDFPSESIGYQGSDPLAGNLLDLAIGQYDTYTTMQMAQYVSTIANDGYRIRPHFLKAIRNPVPHSEELGPVYKSNNTEFMNRIDMDQKYINRVQEGFRQVFQEPGGTAYTHFDDKPYAMYDIAGKTGTAEADVYDDGKKVRDAENLALIGYAPHDDPEVAFALIVPKAGTGNKHPINHEIGKGILDAYFNLKDKKDEE</sequence>
<evidence type="ECO:0000256" key="4">
    <source>
        <dbReference type="ARBA" id="ARBA00007171"/>
    </source>
</evidence>
<organism evidence="16 17">
    <name type="scientific">Lentibacillus juripiscarius</name>
    <dbReference type="NCBI Taxonomy" id="257446"/>
    <lineage>
        <taxon>Bacteria</taxon>
        <taxon>Bacillati</taxon>
        <taxon>Bacillota</taxon>
        <taxon>Bacilli</taxon>
        <taxon>Bacillales</taxon>
        <taxon>Bacillaceae</taxon>
        <taxon>Lentibacillus</taxon>
    </lineage>
</organism>
<keyword evidence="10" id="KW-1133">Transmembrane helix</keyword>
<evidence type="ECO:0000256" key="8">
    <source>
        <dbReference type="ARBA" id="ARBA00022960"/>
    </source>
</evidence>
<dbReference type="InterPro" id="IPR001460">
    <property type="entry name" value="PCN-bd_Tpept"/>
</dbReference>
<evidence type="ECO:0000256" key="2">
    <source>
        <dbReference type="ARBA" id="ARBA00004236"/>
    </source>
</evidence>
<evidence type="ECO:0000259" key="15">
    <source>
        <dbReference type="Pfam" id="PF03717"/>
    </source>
</evidence>
<proteinExistence type="inferred from homology"/>
<dbReference type="PANTHER" id="PTHR30627:SF2">
    <property type="entry name" value="PEPTIDOGLYCAN D,D-TRANSPEPTIDASE MRDA"/>
    <property type="match status" value="1"/>
</dbReference>
<dbReference type="InterPro" id="IPR012338">
    <property type="entry name" value="Beta-lactam/transpept-like"/>
</dbReference>
<comment type="catalytic activity">
    <reaction evidence="13">
        <text>Preferential cleavage: (Ac)2-L-Lys-D-Ala-|-D-Ala. Also transpeptidation of peptidyl-alanyl moieties that are N-acyl substituents of D-alanine.</text>
        <dbReference type="EC" id="3.4.16.4"/>
    </reaction>
</comment>
<evidence type="ECO:0000256" key="13">
    <source>
        <dbReference type="ARBA" id="ARBA00034000"/>
    </source>
</evidence>
<dbReference type="Proteomes" id="UP001597502">
    <property type="component" value="Unassembled WGS sequence"/>
</dbReference>
<dbReference type="Gene3D" id="3.40.710.10">
    <property type="entry name" value="DD-peptidase/beta-lactamase superfamily"/>
    <property type="match status" value="1"/>
</dbReference>
<comment type="pathway">
    <text evidence="3">Cell wall biogenesis; peptidoglycan biosynthesis.</text>
</comment>
<dbReference type="Gene3D" id="1.10.10.1230">
    <property type="entry name" value="Penicillin-binding protein, N-terminal non-catalytic domain, head sub-domain"/>
    <property type="match status" value="1"/>
</dbReference>
<evidence type="ECO:0000256" key="11">
    <source>
        <dbReference type="ARBA" id="ARBA00023136"/>
    </source>
</evidence>
<comment type="subcellular location">
    <subcellularLocation>
        <location evidence="2">Cell membrane</location>
    </subcellularLocation>
    <subcellularLocation>
        <location evidence="1">Membrane</location>
        <topology evidence="1">Single-pass membrane protein</topology>
    </subcellularLocation>
</comment>
<reference evidence="17" key="1">
    <citation type="journal article" date="2019" name="Int. J. Syst. Evol. Microbiol.">
        <title>The Global Catalogue of Microorganisms (GCM) 10K type strain sequencing project: providing services to taxonomists for standard genome sequencing and annotation.</title>
        <authorList>
            <consortium name="The Broad Institute Genomics Platform"/>
            <consortium name="The Broad Institute Genome Sequencing Center for Infectious Disease"/>
            <person name="Wu L."/>
            <person name="Ma J."/>
        </authorList>
    </citation>
    <scope>NUCLEOTIDE SEQUENCE [LARGE SCALE GENOMIC DNA]</scope>
    <source>
        <strain evidence="17">TISTR 1535</strain>
    </source>
</reference>
<evidence type="ECO:0000256" key="6">
    <source>
        <dbReference type="ARBA" id="ARBA00022475"/>
    </source>
</evidence>
<dbReference type="SUPFAM" id="SSF56601">
    <property type="entry name" value="beta-lactamase/transpeptidase-like"/>
    <property type="match status" value="1"/>
</dbReference>
<dbReference type="EC" id="3.4.16.4" evidence="5"/>
<evidence type="ECO:0000259" key="14">
    <source>
        <dbReference type="Pfam" id="PF00905"/>
    </source>
</evidence>
<keyword evidence="7" id="KW-0812">Transmembrane</keyword>
<dbReference type="InterPro" id="IPR005311">
    <property type="entry name" value="PBP_dimer"/>
</dbReference>
<keyword evidence="8" id="KW-0133">Cell shape</keyword>
<dbReference type="Gene3D" id="3.90.1310.10">
    <property type="entry name" value="Penicillin-binding protein 2a (Domain 2)"/>
    <property type="match status" value="1"/>
</dbReference>
<evidence type="ECO:0000256" key="3">
    <source>
        <dbReference type="ARBA" id="ARBA00004752"/>
    </source>
</evidence>
<dbReference type="Pfam" id="PF03717">
    <property type="entry name" value="PBP_dimer"/>
    <property type="match status" value="1"/>
</dbReference>
<protein>
    <recommendedName>
        <fullName evidence="5">serine-type D-Ala-D-Ala carboxypeptidase</fullName>
        <ecNumber evidence="5">3.4.16.4</ecNumber>
    </recommendedName>
</protein>
<evidence type="ECO:0000256" key="1">
    <source>
        <dbReference type="ARBA" id="ARBA00004167"/>
    </source>
</evidence>
<evidence type="ECO:0000313" key="16">
    <source>
        <dbReference type="EMBL" id="MFD2759432.1"/>
    </source>
</evidence>